<dbReference type="Gene3D" id="2.70.150.10">
    <property type="entry name" value="Calcium-transporting ATPase, cytoplasmic transduction domain A"/>
    <property type="match status" value="1"/>
</dbReference>
<dbReference type="PROSITE" id="PS00154">
    <property type="entry name" value="ATPASE_E1_E2"/>
    <property type="match status" value="1"/>
</dbReference>
<feature type="transmembrane region" description="Helical" evidence="11">
    <location>
        <begin position="644"/>
        <end position="666"/>
    </location>
</feature>
<keyword evidence="8" id="KW-1278">Translocase</keyword>
<evidence type="ECO:0000256" key="8">
    <source>
        <dbReference type="ARBA" id="ARBA00022967"/>
    </source>
</evidence>
<accession>A0A8F9TVA7</accession>
<comment type="similarity">
    <text evidence="2 11">Belongs to the cation transport ATPase (P-type) (TC 3.A.3) family. Type IB subfamily.</text>
</comment>
<evidence type="ECO:0000256" key="6">
    <source>
        <dbReference type="ARBA" id="ARBA00022741"/>
    </source>
</evidence>
<feature type="transmembrane region" description="Helical" evidence="11">
    <location>
        <begin position="154"/>
        <end position="172"/>
    </location>
</feature>
<dbReference type="KEGG" id="ole:K0B96_13145"/>
<keyword evidence="15" id="KW-1185">Reference proteome</keyword>
<evidence type="ECO:0000313" key="15">
    <source>
        <dbReference type="Proteomes" id="UP000825051"/>
    </source>
</evidence>
<evidence type="ECO:0000256" key="1">
    <source>
        <dbReference type="ARBA" id="ARBA00004651"/>
    </source>
</evidence>
<dbReference type="PRINTS" id="PR00119">
    <property type="entry name" value="CATATPASE"/>
</dbReference>
<dbReference type="InterPro" id="IPR036412">
    <property type="entry name" value="HAD-like_sf"/>
</dbReference>
<dbReference type="InterPro" id="IPR008250">
    <property type="entry name" value="ATPase_P-typ_transduc_dom_A_sf"/>
</dbReference>
<dbReference type="GO" id="GO:0055070">
    <property type="term" value="P:copper ion homeostasis"/>
    <property type="evidence" value="ECO:0007669"/>
    <property type="project" value="TreeGrafter"/>
</dbReference>
<name>A0A8F9TVA7_9BACT</name>
<dbReference type="InterPro" id="IPR023298">
    <property type="entry name" value="ATPase_P-typ_TM_dom_sf"/>
</dbReference>
<evidence type="ECO:0000256" key="4">
    <source>
        <dbReference type="ARBA" id="ARBA00022692"/>
    </source>
</evidence>
<dbReference type="GO" id="GO:0005886">
    <property type="term" value="C:plasma membrane"/>
    <property type="evidence" value="ECO:0007669"/>
    <property type="project" value="UniProtKB-SubCell"/>
</dbReference>
<dbReference type="InterPro" id="IPR059000">
    <property type="entry name" value="ATPase_P-type_domA"/>
</dbReference>
<dbReference type="GO" id="GO:0060003">
    <property type="term" value="P:copper ion export"/>
    <property type="evidence" value="ECO:0007669"/>
    <property type="project" value="UniProtKB-ARBA"/>
</dbReference>
<dbReference type="GO" id="GO:0005507">
    <property type="term" value="F:copper ion binding"/>
    <property type="evidence" value="ECO:0007669"/>
    <property type="project" value="TreeGrafter"/>
</dbReference>
<evidence type="ECO:0000256" key="2">
    <source>
        <dbReference type="ARBA" id="ARBA00006024"/>
    </source>
</evidence>
<keyword evidence="10 11" id="KW-0472">Membrane</keyword>
<feature type="transmembrane region" description="Helical" evidence="11">
    <location>
        <begin position="82"/>
        <end position="103"/>
    </location>
</feature>
<dbReference type="NCBIfam" id="TIGR01525">
    <property type="entry name" value="ATPase-IB_hvy"/>
    <property type="match status" value="1"/>
</dbReference>
<proteinExistence type="inferred from homology"/>
<dbReference type="PANTHER" id="PTHR43520:SF8">
    <property type="entry name" value="P-TYPE CU(+) TRANSPORTER"/>
    <property type="match status" value="1"/>
</dbReference>
<dbReference type="NCBIfam" id="TIGR01511">
    <property type="entry name" value="ATPase-IB1_Cu"/>
    <property type="match status" value="1"/>
</dbReference>
<dbReference type="GO" id="GO:0043682">
    <property type="term" value="F:P-type divalent copper transporter activity"/>
    <property type="evidence" value="ECO:0007669"/>
    <property type="project" value="TreeGrafter"/>
</dbReference>
<evidence type="ECO:0000256" key="3">
    <source>
        <dbReference type="ARBA" id="ARBA00022475"/>
    </source>
</evidence>
<protein>
    <submittedName>
        <fullName evidence="14">Cadmium-translocating P-type ATPase</fullName>
    </submittedName>
</protein>
<dbReference type="Gene3D" id="3.40.50.1000">
    <property type="entry name" value="HAD superfamily/HAD-like"/>
    <property type="match status" value="1"/>
</dbReference>
<dbReference type="SUPFAM" id="SSF81653">
    <property type="entry name" value="Calcium ATPase, transduction domain A"/>
    <property type="match status" value="1"/>
</dbReference>
<keyword evidence="5 11" id="KW-0479">Metal-binding</keyword>
<keyword evidence="9 11" id="KW-1133">Transmembrane helix</keyword>
<dbReference type="InterPro" id="IPR018303">
    <property type="entry name" value="ATPase_P-typ_P_site"/>
</dbReference>
<dbReference type="CDD" id="cd02094">
    <property type="entry name" value="P-type_ATPase_Cu-like"/>
    <property type="match status" value="1"/>
</dbReference>
<evidence type="ECO:0000256" key="9">
    <source>
        <dbReference type="ARBA" id="ARBA00022989"/>
    </source>
</evidence>
<dbReference type="GO" id="GO:0005524">
    <property type="term" value="F:ATP binding"/>
    <property type="evidence" value="ECO:0007669"/>
    <property type="project" value="UniProtKB-UniRule"/>
</dbReference>
<dbReference type="GO" id="GO:0016887">
    <property type="term" value="F:ATP hydrolysis activity"/>
    <property type="evidence" value="ECO:0007669"/>
    <property type="project" value="InterPro"/>
</dbReference>
<evidence type="ECO:0000259" key="13">
    <source>
        <dbReference type="Pfam" id="PF00122"/>
    </source>
</evidence>
<sequence length="698" mass="73840">MKPHHSHSHESAPSCHAPAPPPSSQQAASAPGPHDPVYMGLPDERYLRPKFWVALLLTLPVVFISMGSMLAPDWFSQFHARVLGWTELVLTTPVFFWCGAPFLRRWWKSVRTLDTNMFTLVVTGTGAAYAYSVFAVFFGERFPTALRGAHGVPLYFEATAFITTIVLLGQIIEQRAHSRTDAAIRALMDLAPKIAHRVDAHGHETDVPLDEVVVGDRLRVRPGEHVPVDGIVDEGGSDLDESMLTGEPETVSKKTGDKVSAGTLNTTGSFILSAEKIGKDTLLAQIVKLVEDAQESEAPIARLADRVSAWFVPIVVGVAVLTFLLWYFAGPAPAFLHAMLNAVAVLIISCPCALGIATPVSLVTGIGRGAQSGVLIKDAAALEQLVSTNTLLIDKTGTLTEGKPQVVGIHPARDLALSSFSSPDDALLALAAAAETSSEHPLARAIVHAAQARNLPIPASSHFNATAGQGISAEVDGRSIFVGRAPADSAASHATATLVLVKIDGKDAGTLELADQIKASTPAAIRQLQSLGLRVVMVSGDREAAAQAISKQLGLDGYHAGVTPEGKQQLVREHQRNGESVIFAGDGINDAPALAAAEVGIAMGTGTDVAMHSAGIVLVKGDLAALARAVRLSRATLRNIKQNLFFAFVYNGLGIPLAAGVFYPLFGWLLNPMFAGVAMSLSSISVVLNALRLRRVKI</sequence>
<dbReference type="Gene3D" id="3.40.1110.10">
    <property type="entry name" value="Calcium-transporting ATPase, cytoplasmic domain N"/>
    <property type="match status" value="1"/>
</dbReference>
<dbReference type="PRINTS" id="PR00943">
    <property type="entry name" value="CUATPASE"/>
</dbReference>
<dbReference type="Proteomes" id="UP000825051">
    <property type="component" value="Chromosome"/>
</dbReference>
<feature type="transmembrane region" description="Helical" evidence="11">
    <location>
        <begin position="672"/>
        <end position="691"/>
    </location>
</feature>
<dbReference type="FunFam" id="2.70.150.10:FF:000020">
    <property type="entry name" value="Copper-exporting P-type ATPase A"/>
    <property type="match status" value="1"/>
</dbReference>
<feature type="transmembrane region" description="Helical" evidence="11">
    <location>
        <begin position="335"/>
        <end position="358"/>
    </location>
</feature>
<dbReference type="InterPro" id="IPR023214">
    <property type="entry name" value="HAD_sf"/>
</dbReference>
<dbReference type="AlphaFoldDB" id="A0A8F9TVA7"/>
<dbReference type="NCBIfam" id="TIGR01494">
    <property type="entry name" value="ATPase_P-type"/>
    <property type="match status" value="1"/>
</dbReference>
<comment type="subcellular location">
    <subcellularLocation>
        <location evidence="1">Cell membrane</location>
        <topology evidence="1">Multi-pass membrane protein</topology>
    </subcellularLocation>
</comment>
<reference evidence="14" key="1">
    <citation type="submission" date="2021-08" db="EMBL/GenBank/DDBJ databases">
        <title>Genome of a novel bacterium of the phylum Verrucomicrobia, Oleiharenicola sp. KSB-15.</title>
        <authorList>
            <person name="Chung J.-H."/>
            <person name="Ahn J.-H."/>
            <person name="Yoon Y."/>
            <person name="Kim D.-Y."/>
            <person name="An S.-H."/>
            <person name="Park I."/>
            <person name="Yeon J."/>
        </authorList>
    </citation>
    <scope>NUCLEOTIDE SEQUENCE</scope>
    <source>
        <strain evidence="14">KSB-15</strain>
    </source>
</reference>
<keyword evidence="4 11" id="KW-0812">Transmembrane</keyword>
<keyword evidence="6 11" id="KW-0547">Nucleotide-binding</keyword>
<dbReference type="Pfam" id="PF00122">
    <property type="entry name" value="E1-E2_ATPase"/>
    <property type="match status" value="1"/>
</dbReference>
<dbReference type="SUPFAM" id="SSF81665">
    <property type="entry name" value="Calcium ATPase, transmembrane domain M"/>
    <property type="match status" value="1"/>
</dbReference>
<dbReference type="SUPFAM" id="SSF56784">
    <property type="entry name" value="HAD-like"/>
    <property type="match status" value="1"/>
</dbReference>
<evidence type="ECO:0000256" key="10">
    <source>
        <dbReference type="ARBA" id="ARBA00023136"/>
    </source>
</evidence>
<dbReference type="InterPro" id="IPR023299">
    <property type="entry name" value="ATPase_P-typ_cyto_dom_N"/>
</dbReference>
<feature type="region of interest" description="Disordered" evidence="12">
    <location>
        <begin position="237"/>
        <end position="258"/>
    </location>
</feature>
<dbReference type="InterPro" id="IPR001757">
    <property type="entry name" value="P_typ_ATPase"/>
</dbReference>
<feature type="transmembrane region" description="Helical" evidence="11">
    <location>
        <begin position="115"/>
        <end position="134"/>
    </location>
</feature>
<organism evidence="14 15">
    <name type="scientific">Horticoccus luteus</name>
    <dbReference type="NCBI Taxonomy" id="2862869"/>
    <lineage>
        <taxon>Bacteria</taxon>
        <taxon>Pseudomonadati</taxon>
        <taxon>Verrucomicrobiota</taxon>
        <taxon>Opitutia</taxon>
        <taxon>Opitutales</taxon>
        <taxon>Opitutaceae</taxon>
        <taxon>Horticoccus</taxon>
    </lineage>
</organism>
<dbReference type="EMBL" id="CP080507">
    <property type="protein sequence ID" value="QYM78242.1"/>
    <property type="molecule type" value="Genomic_DNA"/>
</dbReference>
<dbReference type="InterPro" id="IPR027256">
    <property type="entry name" value="P-typ_ATPase_IB"/>
</dbReference>
<feature type="domain" description="P-type ATPase A" evidence="13">
    <location>
        <begin position="190"/>
        <end position="291"/>
    </location>
</feature>
<keyword evidence="7 11" id="KW-0067">ATP-binding</keyword>
<evidence type="ECO:0000256" key="7">
    <source>
        <dbReference type="ARBA" id="ARBA00022840"/>
    </source>
</evidence>
<dbReference type="PANTHER" id="PTHR43520">
    <property type="entry name" value="ATP7, ISOFORM B"/>
    <property type="match status" value="1"/>
</dbReference>
<evidence type="ECO:0000313" key="14">
    <source>
        <dbReference type="EMBL" id="QYM78242.1"/>
    </source>
</evidence>
<dbReference type="Pfam" id="PF00702">
    <property type="entry name" value="Hydrolase"/>
    <property type="match status" value="1"/>
</dbReference>
<dbReference type="NCBIfam" id="TIGR01512">
    <property type="entry name" value="ATPase-IB2_Cd"/>
    <property type="match status" value="1"/>
</dbReference>
<keyword evidence="3 11" id="KW-1003">Cell membrane</keyword>
<feature type="transmembrane region" description="Helical" evidence="11">
    <location>
        <begin position="51"/>
        <end position="70"/>
    </location>
</feature>
<feature type="transmembrane region" description="Helical" evidence="11">
    <location>
        <begin position="309"/>
        <end position="329"/>
    </location>
</feature>
<evidence type="ECO:0000256" key="12">
    <source>
        <dbReference type="SAM" id="MobiDB-lite"/>
    </source>
</evidence>
<evidence type="ECO:0000256" key="5">
    <source>
        <dbReference type="ARBA" id="ARBA00022723"/>
    </source>
</evidence>
<feature type="region of interest" description="Disordered" evidence="12">
    <location>
        <begin position="1"/>
        <end position="34"/>
    </location>
</feature>
<evidence type="ECO:0000256" key="11">
    <source>
        <dbReference type="RuleBase" id="RU362081"/>
    </source>
</evidence>
<gene>
    <name evidence="14" type="primary">cadA</name>
    <name evidence="14" type="ORF">K0B96_13145</name>
</gene>